<dbReference type="KEGG" id="mtea:DK419_17360"/>
<accession>A0A2U8WQU3</accession>
<evidence type="ECO:0000313" key="3">
    <source>
        <dbReference type="Proteomes" id="UP000245444"/>
    </source>
</evidence>
<evidence type="ECO:0000313" key="2">
    <source>
        <dbReference type="EMBL" id="AWN47871.1"/>
    </source>
</evidence>
<feature type="region of interest" description="Disordered" evidence="1">
    <location>
        <begin position="1"/>
        <end position="40"/>
    </location>
</feature>
<dbReference type="AlphaFoldDB" id="A0A2U8WQU3"/>
<keyword evidence="3" id="KW-1185">Reference proteome</keyword>
<protein>
    <submittedName>
        <fullName evidence="2">Uncharacterized protein</fullName>
    </submittedName>
</protein>
<gene>
    <name evidence="2" type="ORF">DK419_17360</name>
</gene>
<dbReference type="Proteomes" id="UP000245444">
    <property type="component" value="Chromosome"/>
</dbReference>
<name>A0A2U8WQU3_9HYPH</name>
<sequence>MAARKCGGARPVPARANSRTTSSRHAAEPRLGGRSADPASHLIRFPADRFAMRKSASLKRRAGW</sequence>
<proteinExistence type="predicted"/>
<evidence type="ECO:0000256" key="1">
    <source>
        <dbReference type="SAM" id="MobiDB-lite"/>
    </source>
</evidence>
<dbReference type="EMBL" id="CP029553">
    <property type="protein sequence ID" value="AWN47871.1"/>
    <property type="molecule type" value="Genomic_DNA"/>
</dbReference>
<organism evidence="2 3">
    <name type="scientific">Methylobacterium terrae</name>
    <dbReference type="NCBI Taxonomy" id="2202827"/>
    <lineage>
        <taxon>Bacteria</taxon>
        <taxon>Pseudomonadati</taxon>
        <taxon>Pseudomonadota</taxon>
        <taxon>Alphaproteobacteria</taxon>
        <taxon>Hyphomicrobiales</taxon>
        <taxon>Methylobacteriaceae</taxon>
        <taxon>Methylobacterium</taxon>
    </lineage>
</organism>
<reference evidence="2 3" key="1">
    <citation type="submission" date="2018-05" db="EMBL/GenBank/DDBJ databases">
        <title>Complete Genome Sequence of Methylobacterium sp. 17Sr1-28.</title>
        <authorList>
            <person name="Srinivasan S."/>
        </authorList>
    </citation>
    <scope>NUCLEOTIDE SEQUENCE [LARGE SCALE GENOMIC DNA]</scope>
    <source>
        <strain evidence="2 3">17Sr1-28</strain>
    </source>
</reference>